<keyword evidence="4 8" id="KW-0812">Transmembrane</keyword>
<dbReference type="GeneTree" id="ENSGT00940000157040"/>
<dbReference type="GO" id="GO:0005789">
    <property type="term" value="C:endoplasmic reticulum membrane"/>
    <property type="evidence" value="ECO:0007669"/>
    <property type="project" value="TreeGrafter"/>
</dbReference>
<dbReference type="SUPFAM" id="SSF103481">
    <property type="entry name" value="Multidrug resistance efflux transporter EmrE"/>
    <property type="match status" value="1"/>
</dbReference>
<feature type="transmembrane region" description="Helical" evidence="8">
    <location>
        <begin position="118"/>
        <end position="140"/>
    </location>
</feature>
<protein>
    <recommendedName>
        <fullName evidence="7">Adenosine 3'-phospho 5'-phosphosulfate transporter 2</fullName>
    </recommendedName>
</protein>
<evidence type="ECO:0000256" key="4">
    <source>
        <dbReference type="ARBA" id="ARBA00022692"/>
    </source>
</evidence>
<dbReference type="Ensembl" id="ENSSMAT00000069593.1">
    <property type="protein sequence ID" value="ENSSMAP00000067442.1"/>
    <property type="gene ID" value="ENSSMAG00000019821.2"/>
</dbReference>
<reference evidence="9" key="2">
    <citation type="submission" date="2025-08" db="UniProtKB">
        <authorList>
            <consortium name="Ensembl"/>
        </authorList>
    </citation>
    <scope>IDENTIFICATION</scope>
</reference>
<gene>
    <name evidence="9" type="primary">SLC35B3</name>
</gene>
<reference evidence="9" key="1">
    <citation type="submission" date="2023-05" db="EMBL/GenBank/DDBJ databases">
        <title>High-quality long-read genome of Scophthalmus maximus.</title>
        <authorList>
            <person name="Lien S."/>
            <person name="Martinez P."/>
        </authorList>
    </citation>
    <scope>NUCLEOTIDE SEQUENCE [LARGE SCALE GENOMIC DNA]</scope>
</reference>
<dbReference type="InterPro" id="IPR037185">
    <property type="entry name" value="EmrE-like"/>
</dbReference>
<dbReference type="GO" id="GO:0046964">
    <property type="term" value="F:3'-phosphoadenosine 5'-phosphosulfate transmembrane transporter activity"/>
    <property type="evidence" value="ECO:0007669"/>
    <property type="project" value="TreeGrafter"/>
</dbReference>
<dbReference type="PANTHER" id="PTHR10778">
    <property type="entry name" value="SOLUTE CARRIER FAMILY 35 MEMBER B"/>
    <property type="match status" value="1"/>
</dbReference>
<evidence type="ECO:0000313" key="10">
    <source>
        <dbReference type="Proteomes" id="UP000694558"/>
    </source>
</evidence>
<comment type="subcellular location">
    <subcellularLocation>
        <location evidence="1">Membrane</location>
        <topology evidence="1">Multi-pass membrane protein</topology>
    </subcellularLocation>
</comment>
<evidence type="ECO:0000256" key="8">
    <source>
        <dbReference type="SAM" id="Phobius"/>
    </source>
</evidence>
<proteinExistence type="inferred from homology"/>
<comment type="similarity">
    <text evidence="2">Belongs to the nucleotide-sugar transporter family. SLC35B subfamily.</text>
</comment>
<feature type="transmembrane region" description="Helical" evidence="8">
    <location>
        <begin position="273"/>
        <end position="293"/>
    </location>
</feature>
<feature type="transmembrane region" description="Helical" evidence="8">
    <location>
        <begin position="237"/>
        <end position="261"/>
    </location>
</feature>
<evidence type="ECO:0000256" key="2">
    <source>
        <dbReference type="ARBA" id="ARBA00010694"/>
    </source>
</evidence>
<dbReference type="PANTHER" id="PTHR10778:SF8">
    <property type="entry name" value="ADENOSINE 3'-PHOSPHO 5'-PHOSPHOSULFATE TRANSPORTER 2"/>
    <property type="match status" value="1"/>
</dbReference>
<accession>A0A8D3E6N3</accession>
<feature type="transmembrane region" description="Helical" evidence="8">
    <location>
        <begin position="84"/>
        <end position="106"/>
    </location>
</feature>
<name>A0A8D3E6N3_SCOMX</name>
<evidence type="ECO:0000256" key="6">
    <source>
        <dbReference type="ARBA" id="ARBA00023136"/>
    </source>
</evidence>
<evidence type="ECO:0000256" key="7">
    <source>
        <dbReference type="ARBA" id="ARBA00039669"/>
    </source>
</evidence>
<feature type="transmembrane region" description="Helical" evidence="8">
    <location>
        <begin position="194"/>
        <end position="216"/>
    </location>
</feature>
<feature type="transmembrane region" description="Helical" evidence="8">
    <location>
        <begin position="300"/>
        <end position="321"/>
    </location>
</feature>
<evidence type="ECO:0000256" key="3">
    <source>
        <dbReference type="ARBA" id="ARBA00022448"/>
    </source>
</evidence>
<feature type="transmembrane region" description="Helical" evidence="8">
    <location>
        <begin position="327"/>
        <end position="345"/>
    </location>
</feature>
<sequence>MSAKYGLVGYNSSRKHISISIPSSTEVMSPHIKSVEELRVLGINLSSFSAPTQFFICVAGVFLFYLVYGYLQELIFSVEGFKPFGWYLTLIQFGFYSMFGLVELQLTQDKRRRIPGKTYMIIAFLTVGTMGLSNTSLGYLNYPTQVIFKCCKLIPVMIGGVFIQGKRYNLADVSAALCMSLGLVWFTLADSKIAPNFNVTGVLLISLALCADAAIGNVQEKAMKLHNGSNSEMISSVLVPLCSFFLKTFFFLICGVLYLPLFLPPSQHPVKTYGYAFFFSLTGYFGISFVLALIKLFGALVAVTVTTGRKAMTIILSFMFFTKPFTFQYIWGGLLVLFGIFLNVYSKNRDKVKLPSIKDVKTWLLTGKKVRFLSQNV</sequence>
<organism evidence="9 10">
    <name type="scientific">Scophthalmus maximus</name>
    <name type="common">Turbot</name>
    <name type="synonym">Psetta maxima</name>
    <dbReference type="NCBI Taxonomy" id="52904"/>
    <lineage>
        <taxon>Eukaryota</taxon>
        <taxon>Metazoa</taxon>
        <taxon>Chordata</taxon>
        <taxon>Craniata</taxon>
        <taxon>Vertebrata</taxon>
        <taxon>Euteleostomi</taxon>
        <taxon>Actinopterygii</taxon>
        <taxon>Neopterygii</taxon>
        <taxon>Teleostei</taxon>
        <taxon>Neoteleostei</taxon>
        <taxon>Acanthomorphata</taxon>
        <taxon>Carangaria</taxon>
        <taxon>Pleuronectiformes</taxon>
        <taxon>Pleuronectoidei</taxon>
        <taxon>Scophthalmidae</taxon>
        <taxon>Scophthalmus</taxon>
    </lineage>
</organism>
<dbReference type="GO" id="GO:0000139">
    <property type="term" value="C:Golgi membrane"/>
    <property type="evidence" value="ECO:0007669"/>
    <property type="project" value="TreeGrafter"/>
</dbReference>
<keyword evidence="3" id="KW-0813">Transport</keyword>
<dbReference type="InterPro" id="IPR013657">
    <property type="entry name" value="SCL35B1-4/HUT1"/>
</dbReference>
<evidence type="ECO:0000256" key="5">
    <source>
        <dbReference type="ARBA" id="ARBA00022989"/>
    </source>
</evidence>
<feature type="transmembrane region" description="Helical" evidence="8">
    <location>
        <begin position="54"/>
        <end position="72"/>
    </location>
</feature>
<keyword evidence="5 8" id="KW-1133">Transmembrane helix</keyword>
<dbReference type="Proteomes" id="UP000694558">
    <property type="component" value="Chromosome 21"/>
</dbReference>
<dbReference type="Pfam" id="PF08449">
    <property type="entry name" value="UAA"/>
    <property type="match status" value="1"/>
</dbReference>
<feature type="transmembrane region" description="Helical" evidence="8">
    <location>
        <begin position="170"/>
        <end position="188"/>
    </location>
</feature>
<evidence type="ECO:0000313" key="9">
    <source>
        <dbReference type="Ensembl" id="ENSSMAP00000067442.1"/>
    </source>
</evidence>
<evidence type="ECO:0000256" key="1">
    <source>
        <dbReference type="ARBA" id="ARBA00004141"/>
    </source>
</evidence>
<keyword evidence="6 8" id="KW-0472">Membrane</keyword>
<dbReference type="AlphaFoldDB" id="A0A8D3E6N3"/>